<dbReference type="AlphaFoldDB" id="A0A0F9BZQ4"/>
<protein>
    <submittedName>
        <fullName evidence="1">Uncharacterized protein</fullName>
    </submittedName>
</protein>
<reference evidence="1" key="1">
    <citation type="journal article" date="2015" name="Nature">
        <title>Complex archaea that bridge the gap between prokaryotes and eukaryotes.</title>
        <authorList>
            <person name="Spang A."/>
            <person name="Saw J.H."/>
            <person name="Jorgensen S.L."/>
            <person name="Zaremba-Niedzwiedzka K."/>
            <person name="Martijn J."/>
            <person name="Lind A.E."/>
            <person name="van Eijk R."/>
            <person name="Schleper C."/>
            <person name="Guy L."/>
            <person name="Ettema T.J."/>
        </authorList>
    </citation>
    <scope>NUCLEOTIDE SEQUENCE</scope>
</reference>
<dbReference type="EMBL" id="LAZR01038489">
    <property type="protein sequence ID" value="KKL19432.1"/>
    <property type="molecule type" value="Genomic_DNA"/>
</dbReference>
<gene>
    <name evidence="1" type="ORF">LCGC14_2465530</name>
</gene>
<accession>A0A0F9BZQ4</accession>
<evidence type="ECO:0000313" key="1">
    <source>
        <dbReference type="EMBL" id="KKL19432.1"/>
    </source>
</evidence>
<comment type="caution">
    <text evidence="1">The sequence shown here is derived from an EMBL/GenBank/DDBJ whole genome shotgun (WGS) entry which is preliminary data.</text>
</comment>
<sequence>MDRINWKLLWREFQEWYDENNDPEWEAQQLEIEALVEKQLKSGNCK</sequence>
<organism evidence="1">
    <name type="scientific">marine sediment metagenome</name>
    <dbReference type="NCBI Taxonomy" id="412755"/>
    <lineage>
        <taxon>unclassified sequences</taxon>
        <taxon>metagenomes</taxon>
        <taxon>ecological metagenomes</taxon>
    </lineage>
</organism>
<name>A0A0F9BZQ4_9ZZZZ</name>
<proteinExistence type="predicted"/>